<evidence type="ECO:0000256" key="2">
    <source>
        <dbReference type="ARBA" id="ARBA00004123"/>
    </source>
</evidence>
<comment type="subcellular location">
    <subcellularLocation>
        <location evidence="2">Nucleus</location>
    </subcellularLocation>
</comment>
<dbReference type="InterPro" id="IPR027417">
    <property type="entry name" value="P-loop_NTPase"/>
</dbReference>
<evidence type="ECO:0000256" key="12">
    <source>
        <dbReference type="ARBA" id="ARBA00023004"/>
    </source>
</evidence>
<dbReference type="Pfam" id="PF06777">
    <property type="entry name" value="HBB"/>
    <property type="match status" value="1"/>
</dbReference>
<dbReference type="GO" id="GO:0035315">
    <property type="term" value="P:hair cell differentiation"/>
    <property type="evidence" value="ECO:0007669"/>
    <property type="project" value="UniProtKB-ARBA"/>
</dbReference>
<dbReference type="FunFam" id="3.40.50.300:FF:000135">
    <property type="entry name" value="DNA repair helicase RAD3, putative"/>
    <property type="match status" value="1"/>
</dbReference>
<evidence type="ECO:0000256" key="1">
    <source>
        <dbReference type="ARBA" id="ARBA00001966"/>
    </source>
</evidence>
<comment type="catalytic activity">
    <reaction evidence="19">
        <text>ATP + H2O = ADP + phosphate + H(+)</text>
        <dbReference type="Rhea" id="RHEA:13065"/>
        <dbReference type="ChEBI" id="CHEBI:15377"/>
        <dbReference type="ChEBI" id="CHEBI:15378"/>
        <dbReference type="ChEBI" id="CHEBI:30616"/>
        <dbReference type="ChEBI" id="CHEBI:43474"/>
        <dbReference type="ChEBI" id="CHEBI:456216"/>
        <dbReference type="EC" id="5.6.2.3"/>
    </reaction>
</comment>
<dbReference type="EMBL" id="CCAG010016890">
    <property type="status" value="NOT_ANNOTATED_CDS"/>
    <property type="molecule type" value="Genomic_DNA"/>
</dbReference>
<evidence type="ECO:0000256" key="17">
    <source>
        <dbReference type="ARBA" id="ARBA00023242"/>
    </source>
</evidence>
<keyword evidence="11" id="KW-0067">ATP-binding</keyword>
<evidence type="ECO:0000256" key="5">
    <source>
        <dbReference type="ARBA" id="ARBA00022485"/>
    </source>
</evidence>
<dbReference type="GO" id="GO:0006366">
    <property type="term" value="P:transcription by RNA polymerase II"/>
    <property type="evidence" value="ECO:0007669"/>
    <property type="project" value="TreeGrafter"/>
</dbReference>
<dbReference type="PRINTS" id="PR00852">
    <property type="entry name" value="XRODRMPGMNTD"/>
</dbReference>
<reference evidence="26" key="1">
    <citation type="submission" date="2020-05" db="UniProtKB">
        <authorList>
            <consortium name="EnsemblMetazoa"/>
        </authorList>
    </citation>
    <scope>IDENTIFICATION</scope>
    <source>
        <strain evidence="26">Yale</strain>
    </source>
</reference>
<keyword evidence="10" id="KW-0347">Helicase</keyword>
<evidence type="ECO:0000259" key="25">
    <source>
        <dbReference type="PROSITE" id="PS51193"/>
    </source>
</evidence>
<keyword evidence="16" id="KW-0413">Isomerase</keyword>
<dbReference type="Pfam" id="PF06733">
    <property type="entry name" value="DEAD_2"/>
    <property type="match status" value="1"/>
</dbReference>
<keyword evidence="13" id="KW-0411">Iron-sulfur</keyword>
<dbReference type="GO" id="GO:0003684">
    <property type="term" value="F:damaged DNA binding"/>
    <property type="evidence" value="ECO:0007669"/>
    <property type="project" value="TreeGrafter"/>
</dbReference>
<keyword evidence="5" id="KW-0004">4Fe-4S</keyword>
<dbReference type="AlphaFoldDB" id="A0A1B0G7Q7"/>
<dbReference type="GO" id="GO:0006289">
    <property type="term" value="P:nucleotide-excision repair"/>
    <property type="evidence" value="ECO:0007669"/>
    <property type="project" value="InterPro"/>
</dbReference>
<keyword evidence="9" id="KW-0378">Hydrolase</keyword>
<name>A0A1B0G7Q7_GLOMM</name>
<evidence type="ECO:0000256" key="8">
    <source>
        <dbReference type="ARBA" id="ARBA00022763"/>
    </source>
</evidence>
<evidence type="ECO:0000256" key="14">
    <source>
        <dbReference type="ARBA" id="ARBA00023125"/>
    </source>
</evidence>
<comment type="cofactor">
    <cofactor evidence="1">
        <name>[4Fe-4S] cluster</name>
        <dbReference type="ChEBI" id="CHEBI:49883"/>
    </cofactor>
</comment>
<keyword evidence="27" id="KW-1185">Reference proteome</keyword>
<evidence type="ECO:0000256" key="24">
    <source>
        <dbReference type="ARBA" id="ARBA00082576"/>
    </source>
</evidence>
<evidence type="ECO:0000256" key="10">
    <source>
        <dbReference type="ARBA" id="ARBA00022806"/>
    </source>
</evidence>
<evidence type="ECO:0000256" key="23">
    <source>
        <dbReference type="ARBA" id="ARBA00081188"/>
    </source>
</evidence>
<dbReference type="EC" id="5.6.2.3" evidence="18"/>
<dbReference type="GO" id="GO:0005634">
    <property type="term" value="C:nucleus"/>
    <property type="evidence" value="ECO:0007669"/>
    <property type="project" value="UniProtKB-SubCell"/>
</dbReference>
<dbReference type="GO" id="GO:0016818">
    <property type="term" value="F:hydrolase activity, acting on acid anhydrides, in phosphorus-containing anhydrides"/>
    <property type="evidence" value="ECO:0007669"/>
    <property type="project" value="InterPro"/>
</dbReference>
<evidence type="ECO:0000313" key="27">
    <source>
        <dbReference type="Proteomes" id="UP000092444"/>
    </source>
</evidence>
<evidence type="ECO:0000256" key="19">
    <source>
        <dbReference type="ARBA" id="ARBA00048954"/>
    </source>
</evidence>
<dbReference type="EnsemblMetazoa" id="GMOY009347-RA">
    <property type="protein sequence ID" value="GMOY009347-PA"/>
    <property type="gene ID" value="GMOY009347"/>
</dbReference>
<proteinExistence type="inferred from homology"/>
<evidence type="ECO:0000256" key="3">
    <source>
        <dbReference type="ARBA" id="ARBA00009146"/>
    </source>
</evidence>
<protein>
    <recommendedName>
        <fullName evidence="4">General transcription and DNA repair factor IIH helicase subunit XPD</fullName>
        <ecNumber evidence="18">5.6.2.3</ecNumber>
    </recommendedName>
    <alternativeName>
        <fullName evidence="21">CXPD</fullName>
    </alternativeName>
    <alternativeName>
        <fullName evidence="22">DNA 5'-3' helicase XPD</fullName>
    </alternativeName>
    <alternativeName>
        <fullName evidence="20">DNA excision repair protein ERCC-2</fullName>
    </alternativeName>
    <alternativeName>
        <fullName evidence="23">DNA repair protein complementing XP-D cells</fullName>
    </alternativeName>
    <alternativeName>
        <fullName evidence="24">Xeroderma pigmentosum group D-complementing protein</fullName>
    </alternativeName>
</protein>
<keyword evidence="15" id="KW-0234">DNA repair</keyword>
<dbReference type="SMART" id="SM00491">
    <property type="entry name" value="HELICc2"/>
    <property type="match status" value="1"/>
</dbReference>
<keyword evidence="17" id="KW-0539">Nucleus</keyword>
<evidence type="ECO:0000256" key="16">
    <source>
        <dbReference type="ARBA" id="ARBA00023235"/>
    </source>
</evidence>
<evidence type="ECO:0000256" key="18">
    <source>
        <dbReference type="ARBA" id="ARBA00044969"/>
    </source>
</evidence>
<dbReference type="InterPro" id="IPR006555">
    <property type="entry name" value="ATP-dep_Helicase_C"/>
</dbReference>
<evidence type="ECO:0000256" key="7">
    <source>
        <dbReference type="ARBA" id="ARBA00022741"/>
    </source>
</evidence>
<dbReference type="SUPFAM" id="SSF52540">
    <property type="entry name" value="P-loop containing nucleoside triphosphate hydrolases"/>
    <property type="match status" value="1"/>
</dbReference>
<evidence type="ECO:0000256" key="11">
    <source>
        <dbReference type="ARBA" id="ARBA00022840"/>
    </source>
</evidence>
<evidence type="ECO:0000256" key="21">
    <source>
        <dbReference type="ARBA" id="ARBA00079246"/>
    </source>
</evidence>
<dbReference type="Gene3D" id="3.40.50.300">
    <property type="entry name" value="P-loop containing nucleotide triphosphate hydrolases"/>
    <property type="match status" value="2"/>
</dbReference>
<keyword evidence="8" id="KW-0227">DNA damage</keyword>
<sequence>MKISVDGLLVYFPYEYIYPEQYAYMLELKRTLDAKGHCLLEMPSGTGKTATLLSLIVAYMIEHPEVIRKLIYCSRTVPEIEKVIAELQNLLAYYEKNAPQPPAIIGLVLSSRKNMCIHPEVSKEREGKAVDGKCYGLTASYIRERHEIEPETPICQYYEGYSLEGKESALPVGIYSIDDLKEYGRMRNWCPYFLARQAINQAHIVVYSYHYLLDPKIAEVVSKEMCRETCIVFDEAHNIDNVCIDSMSVKINRRIVERSTNALNKLQKLVQEYVNVVIWSEKHYFPHSYRDQGTSRLNDEYQRMVQGLRDASVQRDTDMILANPILPNDVLKDVIPGNMRNADHFLSFLRRFIEYIKTRLKVHHVVQESPAGFLKDIALKICIERKPLRFCAERLSSLLRTLEITDMTEYGSLILVTHFATLASTYIKGFTIIIEPFDDKTPTVANPILHFSCMDSSIAIAPVFQRFQTVVITSGTLSPMDMYPKILNFDPVVMSSFTMTLARPCLLPMIVSKGNDQVAISSKYETREDTAVIRNYGQLLVETAKTVPDGVVCFFTSYLYLESVVASWYDQGIVDTLLRYKLLFIETQDNAETSYALMNYVKACDCGRGAVLLAVARGKVSEGVDFDHHYGRAVLMFGIPYVFTQSRILKARLDYLRDQFQIRENDFLTFDAMRHAAQCVGRALRGKTDYGIMIFADKRFSRQDKRGRLPKWIQEHLVDSFCNLSTEEAMQLARRWLRRMAQAFTREDQLGISLLTKEQLENMAKEKLERRAQGKESAGGEVMEL</sequence>
<organism evidence="26 27">
    <name type="scientific">Glossina morsitans morsitans</name>
    <name type="common">Savannah tsetse fly</name>
    <dbReference type="NCBI Taxonomy" id="37546"/>
    <lineage>
        <taxon>Eukaryota</taxon>
        <taxon>Metazoa</taxon>
        <taxon>Ecdysozoa</taxon>
        <taxon>Arthropoda</taxon>
        <taxon>Hexapoda</taxon>
        <taxon>Insecta</taxon>
        <taxon>Pterygota</taxon>
        <taxon>Neoptera</taxon>
        <taxon>Endopterygota</taxon>
        <taxon>Diptera</taxon>
        <taxon>Brachycera</taxon>
        <taxon>Muscomorpha</taxon>
        <taxon>Hippoboscoidea</taxon>
        <taxon>Glossinidae</taxon>
        <taxon>Glossina</taxon>
    </lineage>
</organism>
<keyword evidence="12" id="KW-0408">Iron</keyword>
<keyword evidence="14" id="KW-0238">DNA-binding</keyword>
<dbReference type="PhylomeDB" id="A0A1B0G7Q7"/>
<evidence type="ECO:0000256" key="9">
    <source>
        <dbReference type="ARBA" id="ARBA00022801"/>
    </source>
</evidence>
<dbReference type="FunFam" id="3.40.50.300:FF:000381">
    <property type="entry name" value="TFIIH basal transcription factor complex helicase subunit"/>
    <property type="match status" value="1"/>
</dbReference>
<dbReference type="NCBIfam" id="TIGR00604">
    <property type="entry name" value="rad3"/>
    <property type="match status" value="1"/>
</dbReference>
<dbReference type="VEuPathDB" id="VectorBase:GMOY009347"/>
<dbReference type="InterPro" id="IPR006554">
    <property type="entry name" value="Helicase-like_DEXD_c2"/>
</dbReference>
<dbReference type="InterPro" id="IPR010614">
    <property type="entry name" value="RAD3-like_helicase_DEAD"/>
</dbReference>
<evidence type="ECO:0000256" key="15">
    <source>
        <dbReference type="ARBA" id="ARBA00023204"/>
    </source>
</evidence>
<dbReference type="InterPro" id="IPR013020">
    <property type="entry name" value="Rad3/Chl1-like"/>
</dbReference>
<evidence type="ECO:0000256" key="4">
    <source>
        <dbReference type="ARBA" id="ARBA00014344"/>
    </source>
</evidence>
<dbReference type="PANTHER" id="PTHR11472">
    <property type="entry name" value="DNA REPAIR DEAD HELICASE RAD3/XP-D SUBFAMILY MEMBER"/>
    <property type="match status" value="1"/>
</dbReference>
<keyword evidence="7" id="KW-0547">Nucleotide-binding</keyword>
<evidence type="ECO:0000313" key="26">
    <source>
        <dbReference type="EnsemblMetazoa" id="GMOY009347-PA"/>
    </source>
</evidence>
<dbReference type="PROSITE" id="PS51193">
    <property type="entry name" value="HELICASE_ATP_BIND_2"/>
    <property type="match status" value="1"/>
</dbReference>
<dbReference type="CDD" id="cd18788">
    <property type="entry name" value="SF2_C_XPD"/>
    <property type="match status" value="1"/>
</dbReference>
<dbReference type="GO" id="GO:0051539">
    <property type="term" value="F:4 iron, 4 sulfur cluster binding"/>
    <property type="evidence" value="ECO:0007669"/>
    <property type="project" value="UniProtKB-KW"/>
</dbReference>
<dbReference type="Pfam" id="PF13307">
    <property type="entry name" value="Helicase_C_2"/>
    <property type="match status" value="1"/>
</dbReference>
<comment type="similarity">
    <text evidence="3">Belongs to the helicase family. RAD3/XPD subfamily.</text>
</comment>
<dbReference type="InterPro" id="IPR014013">
    <property type="entry name" value="Helic_SF1/SF2_ATP-bd_DinG/Rad3"/>
</dbReference>
<evidence type="ECO:0000256" key="22">
    <source>
        <dbReference type="ARBA" id="ARBA00081072"/>
    </source>
</evidence>
<dbReference type="GO" id="GO:0005524">
    <property type="term" value="F:ATP binding"/>
    <property type="evidence" value="ECO:0007669"/>
    <property type="project" value="UniProtKB-KW"/>
</dbReference>
<dbReference type="PANTHER" id="PTHR11472:SF1">
    <property type="entry name" value="GENERAL TRANSCRIPTION AND DNA REPAIR FACTOR IIH HELICASE SUBUNIT XPD"/>
    <property type="match status" value="1"/>
</dbReference>
<keyword evidence="6" id="KW-0479">Metal-binding</keyword>
<accession>A0A1B0G7Q7</accession>
<dbReference type="GO" id="GO:0043139">
    <property type="term" value="F:5'-3' DNA helicase activity"/>
    <property type="evidence" value="ECO:0007669"/>
    <property type="project" value="UniProtKB-EC"/>
</dbReference>
<feature type="domain" description="Helicase ATP-binding" evidence="25">
    <location>
        <begin position="7"/>
        <end position="289"/>
    </location>
</feature>
<dbReference type="SMART" id="SM00488">
    <property type="entry name" value="DEXDc2"/>
    <property type="match status" value="1"/>
</dbReference>
<evidence type="ECO:0000256" key="20">
    <source>
        <dbReference type="ARBA" id="ARBA00078828"/>
    </source>
</evidence>
<dbReference type="GO" id="GO:0045951">
    <property type="term" value="P:positive regulation of mitotic recombination"/>
    <property type="evidence" value="ECO:0007669"/>
    <property type="project" value="TreeGrafter"/>
</dbReference>
<dbReference type="InterPro" id="IPR010643">
    <property type="entry name" value="HBB"/>
</dbReference>
<dbReference type="InterPro" id="IPR045028">
    <property type="entry name" value="DinG/Rad3-like"/>
</dbReference>
<evidence type="ECO:0000256" key="13">
    <source>
        <dbReference type="ARBA" id="ARBA00023014"/>
    </source>
</evidence>
<dbReference type="Proteomes" id="UP000092444">
    <property type="component" value="Unassembled WGS sequence"/>
</dbReference>
<dbReference type="FunFam" id="3.40.50.300:FF:000128">
    <property type="entry name" value="Putative DNA repair helicase RAD3"/>
    <property type="match status" value="1"/>
</dbReference>
<dbReference type="InterPro" id="IPR001945">
    <property type="entry name" value="RAD3/XPD"/>
</dbReference>
<dbReference type="STRING" id="37546.A0A1B0G7Q7"/>
<dbReference type="GO" id="GO:0046872">
    <property type="term" value="F:metal ion binding"/>
    <property type="evidence" value="ECO:0007669"/>
    <property type="project" value="UniProtKB-KW"/>
</dbReference>
<evidence type="ECO:0000256" key="6">
    <source>
        <dbReference type="ARBA" id="ARBA00022723"/>
    </source>
</evidence>